<comment type="caution">
    <text evidence="1">The sequence shown here is derived from an EMBL/GenBank/DDBJ whole genome shotgun (WGS) entry which is preliminary data.</text>
</comment>
<reference evidence="1 2" key="1">
    <citation type="submission" date="2019-02" db="EMBL/GenBank/DDBJ databases">
        <title>Deep-cultivation of Planctomycetes and their phenomic and genomic characterization uncovers novel biology.</title>
        <authorList>
            <person name="Wiegand S."/>
            <person name="Jogler M."/>
            <person name="Boedeker C."/>
            <person name="Pinto D."/>
            <person name="Vollmers J."/>
            <person name="Rivas-Marin E."/>
            <person name="Kohn T."/>
            <person name="Peeters S.H."/>
            <person name="Heuer A."/>
            <person name="Rast P."/>
            <person name="Oberbeckmann S."/>
            <person name="Bunk B."/>
            <person name="Jeske O."/>
            <person name="Meyerdierks A."/>
            <person name="Storesund J.E."/>
            <person name="Kallscheuer N."/>
            <person name="Luecker S."/>
            <person name="Lage O.M."/>
            <person name="Pohl T."/>
            <person name="Merkel B.J."/>
            <person name="Hornburger P."/>
            <person name="Mueller R.-W."/>
            <person name="Bruemmer F."/>
            <person name="Labrenz M."/>
            <person name="Spormann A.M."/>
            <person name="Op Den Camp H."/>
            <person name="Overmann J."/>
            <person name="Amann R."/>
            <person name="Jetten M.S.M."/>
            <person name="Mascher T."/>
            <person name="Medema M.H."/>
            <person name="Devos D.P."/>
            <person name="Kaster A.-K."/>
            <person name="Ovreas L."/>
            <person name="Rohde M."/>
            <person name="Galperin M.Y."/>
            <person name="Jogler C."/>
        </authorList>
    </citation>
    <scope>NUCLEOTIDE SEQUENCE [LARGE SCALE GENOMIC DNA]</scope>
    <source>
        <strain evidence="1 2">Pla52n</strain>
    </source>
</reference>
<gene>
    <name evidence="1" type="ORF">Pla52n_24820</name>
</gene>
<protein>
    <submittedName>
        <fullName evidence="1">Uncharacterized protein</fullName>
    </submittedName>
</protein>
<organism evidence="1 2">
    <name type="scientific">Stieleria varia</name>
    <dbReference type="NCBI Taxonomy" id="2528005"/>
    <lineage>
        <taxon>Bacteria</taxon>
        <taxon>Pseudomonadati</taxon>
        <taxon>Planctomycetota</taxon>
        <taxon>Planctomycetia</taxon>
        <taxon>Pirellulales</taxon>
        <taxon>Pirellulaceae</taxon>
        <taxon>Stieleria</taxon>
    </lineage>
</organism>
<sequence length="79" mass="8734">MKHCVVAGIVRMCWKPEILKINSNRLGFRAVNAEASKFREPTLTLRIDSGKRPGRGVFIGIPLTTVEPNWISGARLSDG</sequence>
<dbReference type="AlphaFoldDB" id="A0A5C6AYF0"/>
<keyword evidence="2" id="KW-1185">Reference proteome</keyword>
<dbReference type="EMBL" id="SJPN01000003">
    <property type="protein sequence ID" value="TWU04441.1"/>
    <property type="molecule type" value="Genomic_DNA"/>
</dbReference>
<name>A0A5C6AYF0_9BACT</name>
<proteinExistence type="predicted"/>
<evidence type="ECO:0000313" key="2">
    <source>
        <dbReference type="Proteomes" id="UP000320176"/>
    </source>
</evidence>
<evidence type="ECO:0000313" key="1">
    <source>
        <dbReference type="EMBL" id="TWU04441.1"/>
    </source>
</evidence>
<dbReference type="Proteomes" id="UP000320176">
    <property type="component" value="Unassembled WGS sequence"/>
</dbReference>
<accession>A0A5C6AYF0</accession>